<accession>A0A1S9PJ16</accession>
<sequence length="215" mass="24031">MLLSSCGSSGVYINKAYLNNNNIDGKTLAVLPADVYYSGKQPRKEDWYEQEQTASQDLQFEVQQALLDFKNVHTRRDKQYPVVLMDAYTVNKTLLTKMADLRTAWTMPPDSVGRMLGADLVIKVRMDREHFMSQSAATWTNIGLTVLSGALSAINNGYPPEVEYVKANNFDYEISLISTATGDTISRYAINPRNRDDITGVNHMMASKSVVFAGK</sequence>
<organism evidence="1 2">
    <name type="scientific">Mucilaginibacter pedocola</name>
    <dbReference type="NCBI Taxonomy" id="1792845"/>
    <lineage>
        <taxon>Bacteria</taxon>
        <taxon>Pseudomonadati</taxon>
        <taxon>Bacteroidota</taxon>
        <taxon>Sphingobacteriia</taxon>
        <taxon>Sphingobacteriales</taxon>
        <taxon>Sphingobacteriaceae</taxon>
        <taxon>Mucilaginibacter</taxon>
    </lineage>
</organism>
<keyword evidence="2" id="KW-1185">Reference proteome</keyword>
<name>A0A1S9PJ16_9SPHI</name>
<proteinExistence type="predicted"/>
<comment type="caution">
    <text evidence="1">The sequence shown here is derived from an EMBL/GenBank/DDBJ whole genome shotgun (WGS) entry which is preliminary data.</text>
</comment>
<dbReference type="Proteomes" id="UP000189739">
    <property type="component" value="Unassembled WGS sequence"/>
</dbReference>
<dbReference type="AlphaFoldDB" id="A0A1S9PJ16"/>
<evidence type="ECO:0000313" key="2">
    <source>
        <dbReference type="Proteomes" id="UP000189739"/>
    </source>
</evidence>
<reference evidence="1 2" key="1">
    <citation type="submission" date="2016-07" db="EMBL/GenBank/DDBJ databases">
        <title>Genomic analysis of zinc-resistant bacterium Mucilaginibacter pedocola TBZ30.</title>
        <authorList>
            <person name="Huang J."/>
            <person name="Tang J."/>
        </authorList>
    </citation>
    <scope>NUCLEOTIDE SEQUENCE [LARGE SCALE GENOMIC DNA]</scope>
    <source>
        <strain evidence="1 2">TBZ30</strain>
    </source>
</reference>
<gene>
    <name evidence="1" type="ORF">BC343_25100</name>
</gene>
<dbReference type="EMBL" id="MBTF01000006">
    <property type="protein sequence ID" value="OOQ60568.1"/>
    <property type="molecule type" value="Genomic_DNA"/>
</dbReference>
<evidence type="ECO:0000313" key="1">
    <source>
        <dbReference type="EMBL" id="OOQ60568.1"/>
    </source>
</evidence>
<protein>
    <submittedName>
        <fullName evidence="1">Uncharacterized protein</fullName>
    </submittedName>
</protein>